<sequence length="435" mass="43932">MRSSNTLPVVLVAQFVIPMSIAGTAIALPQIAADLGESPGPLQWVVNGFNLAFALFTIVWGAVSDRIGHKISFRIGIAVTGLAGVASALAPNMLFLDGARVLAGIGAAAVLVGSTSILSNTYSGAARARAFAAFGTVNGLGLALGPTIAGLLVGAIGWLGVFLAQALILACAFLGSLTLPQHKQPRDEAANTGVSALLDLTLLRNRKFLGLCLVPVAGAIGFVTLLTYLPNALSGIASMDPTSAGLLMLAMTTPVLLAPAVVAKLVTSGRTTPTTVVYFSLAALVVGDLGMLALTPASSLWLIVIPMALVGIGFGLPIGLVDGEALAAVPAHSSGTAAGVLNLFRIGSEAVLVAGYAWLLTYLVTTRMPADPDAEATAAGIAGHPHQYADAFHSVVGILATLVAVTAAAIVLLMRADDRAHSPAVAANTDVSSPT</sequence>
<comment type="subcellular location">
    <subcellularLocation>
        <location evidence="1">Cell membrane</location>
        <topology evidence="1">Multi-pass membrane protein</topology>
    </subcellularLocation>
</comment>
<feature type="transmembrane region" description="Helical" evidence="6">
    <location>
        <begin position="391"/>
        <end position="413"/>
    </location>
</feature>
<feature type="transmembrane region" description="Helical" evidence="6">
    <location>
        <begin position="244"/>
        <end position="263"/>
    </location>
</feature>
<feature type="transmembrane region" description="Helical" evidence="6">
    <location>
        <begin position="43"/>
        <end position="63"/>
    </location>
</feature>
<evidence type="ECO:0000256" key="4">
    <source>
        <dbReference type="ARBA" id="ARBA00022989"/>
    </source>
</evidence>
<evidence type="ECO:0000313" key="9">
    <source>
        <dbReference type="Proteomes" id="UP001432000"/>
    </source>
</evidence>
<feature type="domain" description="Major facilitator superfamily (MFS) profile" evidence="7">
    <location>
        <begin position="6"/>
        <end position="419"/>
    </location>
</feature>
<dbReference type="PANTHER" id="PTHR42718:SF9">
    <property type="entry name" value="MAJOR FACILITATOR SUPERFAMILY MULTIDRUG TRANSPORTER MFSC"/>
    <property type="match status" value="1"/>
</dbReference>
<feature type="transmembrane region" description="Helical" evidence="6">
    <location>
        <begin position="155"/>
        <end position="177"/>
    </location>
</feature>
<dbReference type="Pfam" id="PF07690">
    <property type="entry name" value="MFS_1"/>
    <property type="match status" value="1"/>
</dbReference>
<feature type="transmembrane region" description="Helical" evidence="6">
    <location>
        <begin position="300"/>
        <end position="321"/>
    </location>
</feature>
<evidence type="ECO:0000256" key="5">
    <source>
        <dbReference type="ARBA" id="ARBA00023136"/>
    </source>
</evidence>
<keyword evidence="4 6" id="KW-1133">Transmembrane helix</keyword>
<organism evidence="8 9">
    <name type="scientific">Rhodococcus sovatensis</name>
    <dbReference type="NCBI Taxonomy" id="1805840"/>
    <lineage>
        <taxon>Bacteria</taxon>
        <taxon>Bacillati</taxon>
        <taxon>Actinomycetota</taxon>
        <taxon>Actinomycetes</taxon>
        <taxon>Mycobacteriales</taxon>
        <taxon>Nocardiaceae</taxon>
        <taxon>Rhodococcus</taxon>
    </lineage>
</organism>
<dbReference type="Proteomes" id="UP001432000">
    <property type="component" value="Chromosome"/>
</dbReference>
<name>A0ABZ2PIK2_9NOCA</name>
<dbReference type="InterPro" id="IPR036259">
    <property type="entry name" value="MFS_trans_sf"/>
</dbReference>
<feature type="transmembrane region" description="Helical" evidence="6">
    <location>
        <begin position="275"/>
        <end position="294"/>
    </location>
</feature>
<feature type="transmembrane region" description="Helical" evidence="6">
    <location>
        <begin position="342"/>
        <end position="364"/>
    </location>
</feature>
<evidence type="ECO:0000256" key="2">
    <source>
        <dbReference type="ARBA" id="ARBA00022448"/>
    </source>
</evidence>
<dbReference type="InterPro" id="IPR011701">
    <property type="entry name" value="MFS"/>
</dbReference>
<feature type="transmembrane region" description="Helical" evidence="6">
    <location>
        <begin position="75"/>
        <end position="95"/>
    </location>
</feature>
<dbReference type="CDD" id="cd17321">
    <property type="entry name" value="MFS_MMR_MDR_like"/>
    <property type="match status" value="1"/>
</dbReference>
<dbReference type="PANTHER" id="PTHR42718">
    <property type="entry name" value="MAJOR FACILITATOR SUPERFAMILY MULTIDRUG TRANSPORTER MFSC"/>
    <property type="match status" value="1"/>
</dbReference>
<protein>
    <submittedName>
        <fullName evidence="8">MFS transporter</fullName>
    </submittedName>
</protein>
<feature type="transmembrane region" description="Helical" evidence="6">
    <location>
        <begin position="208"/>
        <end position="229"/>
    </location>
</feature>
<dbReference type="SUPFAM" id="SSF103473">
    <property type="entry name" value="MFS general substrate transporter"/>
    <property type="match status" value="1"/>
</dbReference>
<feature type="transmembrane region" description="Helical" evidence="6">
    <location>
        <begin position="130"/>
        <end position="149"/>
    </location>
</feature>
<keyword evidence="3 6" id="KW-0812">Transmembrane</keyword>
<evidence type="ECO:0000256" key="6">
    <source>
        <dbReference type="SAM" id="Phobius"/>
    </source>
</evidence>
<proteinExistence type="predicted"/>
<evidence type="ECO:0000256" key="1">
    <source>
        <dbReference type="ARBA" id="ARBA00004651"/>
    </source>
</evidence>
<dbReference type="RefSeq" id="WP_338888049.1">
    <property type="nucleotide sequence ID" value="NZ_CP147846.1"/>
</dbReference>
<gene>
    <name evidence="8" type="ORF">WDS16_23125</name>
</gene>
<keyword evidence="5 6" id="KW-0472">Membrane</keyword>
<evidence type="ECO:0000256" key="3">
    <source>
        <dbReference type="ARBA" id="ARBA00022692"/>
    </source>
</evidence>
<dbReference type="InterPro" id="IPR020846">
    <property type="entry name" value="MFS_dom"/>
</dbReference>
<dbReference type="PROSITE" id="PS50850">
    <property type="entry name" value="MFS"/>
    <property type="match status" value="1"/>
</dbReference>
<reference evidence="8 9" key="1">
    <citation type="submission" date="2024-03" db="EMBL/GenBank/DDBJ databases">
        <title>Natural products discovery in diverse microorganisms through a two-stage MS feature dereplication strategy.</title>
        <authorList>
            <person name="Zhang R."/>
        </authorList>
    </citation>
    <scope>NUCLEOTIDE SEQUENCE [LARGE SCALE GENOMIC DNA]</scope>
    <source>
        <strain evidence="8 9">18930</strain>
    </source>
</reference>
<keyword evidence="2" id="KW-0813">Transport</keyword>
<evidence type="ECO:0000313" key="8">
    <source>
        <dbReference type="EMBL" id="WXG68075.1"/>
    </source>
</evidence>
<dbReference type="EMBL" id="CP147846">
    <property type="protein sequence ID" value="WXG68075.1"/>
    <property type="molecule type" value="Genomic_DNA"/>
</dbReference>
<dbReference type="Gene3D" id="1.20.1720.10">
    <property type="entry name" value="Multidrug resistance protein D"/>
    <property type="match status" value="1"/>
</dbReference>
<feature type="transmembrane region" description="Helical" evidence="6">
    <location>
        <begin position="101"/>
        <end position="118"/>
    </location>
</feature>
<keyword evidence="9" id="KW-1185">Reference proteome</keyword>
<accession>A0ABZ2PIK2</accession>
<evidence type="ECO:0000259" key="7">
    <source>
        <dbReference type="PROSITE" id="PS50850"/>
    </source>
</evidence>